<dbReference type="GO" id="GO:0005634">
    <property type="term" value="C:nucleus"/>
    <property type="evidence" value="ECO:0007669"/>
    <property type="project" value="TreeGrafter"/>
</dbReference>
<dbReference type="InterPro" id="IPR018203">
    <property type="entry name" value="GDP_dissociation_inhibitor"/>
</dbReference>
<evidence type="ECO:0000313" key="5">
    <source>
        <dbReference type="Proteomes" id="UP001383192"/>
    </source>
</evidence>
<sequence>MDRDEGAFDVVILGTGLTESITAAALSKAGFKVAHIDENPYYGGDEASLTQDEFIQWQDKLSKSSVSELYSSFSRSGGILPQCKQYSISLSPTMIPSTGPLISSIIQSGVSRYGGFRLIQQVAVYHPSGTVKTVPGSKEDIFKDKSISLVDKRRLMRFLQFAMGEFEGSKELEEMKDKPYIGFLKSKFSLNEDMAAAIAYALSYCQSSTDPTLPALQRIHRYLLSAGRYGPSPFLLGHYGSSGEIAQGFCRTSAVASGVYILGKTLSSIKRAEETHSEGSQSPETPKYIIHFDEWPEAITCHLMISSATRIPKELLPEEKLLELQQDTDYTTVARCVAIINQALSFLPATTEVRQNEAIEGQEADTDGSASSSNGIDAGVLVFPPSSLSTGSAPSAVDVLIVGEGTMSTPQGKWIVYISTPNPNESSPSDLLKPYLEATLTLSRDTEPVSPLFTSFYNQRCPVSSPPPSRLADLSNYILVPQLPVLPLTEPPDVAAVHAEAVFKEAIRILRPAEDGTDETPFWPPLPTTEDDEDFGP</sequence>
<dbReference type="GO" id="GO:0016192">
    <property type="term" value="P:vesicle-mediated transport"/>
    <property type="evidence" value="ECO:0007669"/>
    <property type="project" value="TreeGrafter"/>
</dbReference>
<comment type="caution">
    <text evidence="4">The sequence shown here is derived from an EMBL/GenBank/DDBJ whole genome shotgun (WGS) entry which is preliminary data.</text>
</comment>
<dbReference type="SUPFAM" id="SSF51905">
    <property type="entry name" value="FAD/NAD(P)-binding domain"/>
    <property type="match status" value="1"/>
</dbReference>
<organism evidence="4 5">
    <name type="scientific">Paramarasmius palmivorus</name>
    <dbReference type="NCBI Taxonomy" id="297713"/>
    <lineage>
        <taxon>Eukaryota</taxon>
        <taxon>Fungi</taxon>
        <taxon>Dikarya</taxon>
        <taxon>Basidiomycota</taxon>
        <taxon>Agaricomycotina</taxon>
        <taxon>Agaricomycetes</taxon>
        <taxon>Agaricomycetidae</taxon>
        <taxon>Agaricales</taxon>
        <taxon>Marasmiineae</taxon>
        <taxon>Marasmiaceae</taxon>
        <taxon>Paramarasmius</taxon>
    </lineage>
</organism>
<dbReference type="PANTHER" id="PTHR11787">
    <property type="entry name" value="RAB GDP-DISSOCIATION INHIBITOR"/>
    <property type="match status" value="1"/>
</dbReference>
<accession>A0AAW0CTT2</accession>
<comment type="similarity">
    <text evidence="1 2">Belongs to the Rab GDI family.</text>
</comment>
<evidence type="ECO:0000256" key="3">
    <source>
        <dbReference type="SAM" id="MobiDB-lite"/>
    </source>
</evidence>
<dbReference type="InterPro" id="IPR017230">
    <property type="entry name" value="Mrs6"/>
</dbReference>
<protein>
    <recommendedName>
        <fullName evidence="2">Rab proteins geranylgeranyltransferase</fullName>
    </recommendedName>
</protein>
<dbReference type="FunFam" id="1.10.405.10:FF:000003">
    <property type="entry name" value="Rab proteins geranylgeranyltransferase component A"/>
    <property type="match status" value="1"/>
</dbReference>
<evidence type="ECO:0000256" key="1">
    <source>
        <dbReference type="ARBA" id="ARBA00005593"/>
    </source>
</evidence>
<dbReference type="PIRSF" id="PIRSF037514">
    <property type="entry name" value="Rab_ger_ger_transf_A_fun"/>
    <property type="match status" value="1"/>
</dbReference>
<dbReference type="Gene3D" id="3.30.519.10">
    <property type="entry name" value="Guanine Nucleotide Dissociation Inhibitor, domain 2"/>
    <property type="match status" value="1"/>
</dbReference>
<dbReference type="Pfam" id="PF00996">
    <property type="entry name" value="GDI"/>
    <property type="match status" value="1"/>
</dbReference>
<dbReference type="InterPro" id="IPR036188">
    <property type="entry name" value="FAD/NAD-bd_sf"/>
</dbReference>
<dbReference type="Proteomes" id="UP001383192">
    <property type="component" value="Unassembled WGS sequence"/>
</dbReference>
<dbReference type="AlphaFoldDB" id="A0AAW0CTT2"/>
<gene>
    <name evidence="4" type="ORF">VNI00_009075</name>
</gene>
<reference evidence="4 5" key="1">
    <citation type="submission" date="2024-01" db="EMBL/GenBank/DDBJ databases">
        <title>A draft genome for a cacao thread blight-causing isolate of Paramarasmius palmivorus.</title>
        <authorList>
            <person name="Baruah I.K."/>
            <person name="Bukari Y."/>
            <person name="Amoako-Attah I."/>
            <person name="Meinhardt L.W."/>
            <person name="Bailey B.A."/>
            <person name="Cohen S.P."/>
        </authorList>
    </citation>
    <scope>NUCLEOTIDE SEQUENCE [LARGE SCALE GENOMIC DNA]</scope>
    <source>
        <strain evidence="4 5">GH-12</strain>
    </source>
</reference>
<evidence type="ECO:0000256" key="2">
    <source>
        <dbReference type="PIRNR" id="PIRNR037514"/>
    </source>
</evidence>
<dbReference type="EMBL" id="JAYKXP010000032">
    <property type="protein sequence ID" value="KAK7041786.1"/>
    <property type="molecule type" value="Genomic_DNA"/>
</dbReference>
<dbReference type="GO" id="GO:0005968">
    <property type="term" value="C:Rab-protein geranylgeranyltransferase complex"/>
    <property type="evidence" value="ECO:0007669"/>
    <property type="project" value="TreeGrafter"/>
</dbReference>
<dbReference type="Gene3D" id="1.10.405.10">
    <property type="entry name" value="Guanine Nucleotide Dissociation Inhibitor, domain 1"/>
    <property type="match status" value="1"/>
</dbReference>
<dbReference type="PRINTS" id="PR00891">
    <property type="entry name" value="RABGDIREP"/>
</dbReference>
<evidence type="ECO:0000313" key="4">
    <source>
        <dbReference type="EMBL" id="KAK7041786.1"/>
    </source>
</evidence>
<keyword evidence="5" id="KW-1185">Reference proteome</keyword>
<dbReference type="GO" id="GO:0005829">
    <property type="term" value="C:cytosol"/>
    <property type="evidence" value="ECO:0007669"/>
    <property type="project" value="TreeGrafter"/>
</dbReference>
<dbReference type="GO" id="GO:0007264">
    <property type="term" value="P:small GTPase-mediated signal transduction"/>
    <property type="evidence" value="ECO:0007669"/>
    <property type="project" value="UniProtKB-UniRule"/>
</dbReference>
<dbReference type="PANTHER" id="PTHR11787:SF4">
    <property type="entry name" value="CHM, RAB ESCORT PROTEIN 1"/>
    <property type="match status" value="1"/>
</dbReference>
<dbReference type="SUPFAM" id="SSF54373">
    <property type="entry name" value="FAD-linked reductases, C-terminal domain"/>
    <property type="match status" value="1"/>
</dbReference>
<feature type="region of interest" description="Disordered" evidence="3">
    <location>
        <begin position="512"/>
        <end position="537"/>
    </location>
</feature>
<proteinExistence type="inferred from homology"/>
<dbReference type="GO" id="GO:0005092">
    <property type="term" value="F:GDP-dissociation inhibitor activity"/>
    <property type="evidence" value="ECO:0007669"/>
    <property type="project" value="UniProtKB-UniRule"/>
</dbReference>
<dbReference type="Gene3D" id="3.50.50.60">
    <property type="entry name" value="FAD/NAD(P)-binding domain"/>
    <property type="match status" value="1"/>
</dbReference>
<name>A0AAW0CTT2_9AGAR</name>